<proteinExistence type="inferred from homology"/>
<keyword evidence="9" id="KW-1185">Reference proteome</keyword>
<reference evidence="8 9" key="2">
    <citation type="journal article" date="2013" name="IMA Fungus">
        <title>IMA Genome-F 1: Ceratocystis fimbriata: Draft nuclear genome sequence for the plant pathogen, Ceratocystis fimbriata.</title>
        <authorList>
            <person name="Wilken P.M."/>
            <person name="Steenkamp E.T."/>
            <person name="Wingfield M.J."/>
            <person name="de Beer Z.W."/>
            <person name="Wingfield B.D."/>
        </authorList>
    </citation>
    <scope>NUCLEOTIDE SEQUENCE [LARGE SCALE GENOMIC DNA]</scope>
    <source>
        <strain evidence="8 9">CBS 114723</strain>
    </source>
</reference>
<name>A0A2C5WUV9_9PEZI</name>
<organism evidence="8 9">
    <name type="scientific">Ceratocystis fimbriata CBS 114723</name>
    <dbReference type="NCBI Taxonomy" id="1035309"/>
    <lineage>
        <taxon>Eukaryota</taxon>
        <taxon>Fungi</taxon>
        <taxon>Dikarya</taxon>
        <taxon>Ascomycota</taxon>
        <taxon>Pezizomycotina</taxon>
        <taxon>Sordariomycetes</taxon>
        <taxon>Hypocreomycetidae</taxon>
        <taxon>Microascales</taxon>
        <taxon>Ceratocystidaceae</taxon>
        <taxon>Ceratocystis</taxon>
    </lineage>
</organism>
<accession>A0A2C5WUV9</accession>
<comment type="similarity">
    <text evidence="2">Belongs to the importin beta family.</text>
</comment>
<dbReference type="Gene3D" id="1.25.10.10">
    <property type="entry name" value="Leucine-rich Repeat Variant"/>
    <property type="match status" value="1"/>
</dbReference>
<reference evidence="8 9" key="1">
    <citation type="journal article" date="2013" name="Fungal Biol.">
        <title>Analysis of microsatellite markers in the genome of the plant pathogen Ceratocystis fimbriata.</title>
        <authorList>
            <person name="Simpson M.C."/>
            <person name="Wilken P.M."/>
            <person name="Coetzee M.P."/>
            <person name="Wingfield M.J."/>
            <person name="Wingfield B.D."/>
        </authorList>
    </citation>
    <scope>NUCLEOTIDE SEQUENCE [LARGE SCALE GENOMIC DNA]</scope>
    <source>
        <strain evidence="8 9">CBS 114723</strain>
    </source>
</reference>
<dbReference type="Pfam" id="PF08389">
    <property type="entry name" value="Xpo1"/>
    <property type="match status" value="1"/>
</dbReference>
<dbReference type="GO" id="GO:0006606">
    <property type="term" value="P:protein import into nucleus"/>
    <property type="evidence" value="ECO:0007669"/>
    <property type="project" value="TreeGrafter"/>
</dbReference>
<evidence type="ECO:0000259" key="7">
    <source>
        <dbReference type="Pfam" id="PF08389"/>
    </source>
</evidence>
<dbReference type="STRING" id="1035309.A0A2C5WUV9"/>
<feature type="domain" description="Exportin-1/Importin-beta-like" evidence="7">
    <location>
        <begin position="105"/>
        <end position="270"/>
    </location>
</feature>
<dbReference type="InterPro" id="IPR011989">
    <property type="entry name" value="ARM-like"/>
</dbReference>
<evidence type="ECO:0000256" key="6">
    <source>
        <dbReference type="ARBA" id="ARBA00025147"/>
    </source>
</evidence>
<evidence type="ECO:0000313" key="8">
    <source>
        <dbReference type="EMBL" id="PHH49522.1"/>
    </source>
</evidence>
<dbReference type="InterPro" id="IPR013598">
    <property type="entry name" value="Exportin-1/Importin-b-like"/>
</dbReference>
<evidence type="ECO:0000313" key="9">
    <source>
        <dbReference type="Proteomes" id="UP000222788"/>
    </source>
</evidence>
<keyword evidence="5" id="KW-0539">Nucleus</keyword>
<dbReference type="Proteomes" id="UP000222788">
    <property type="component" value="Unassembled WGS sequence"/>
</dbReference>
<gene>
    <name evidence="8" type="ORF">CFIMG_004105RA</name>
</gene>
<evidence type="ECO:0000256" key="4">
    <source>
        <dbReference type="ARBA" id="ARBA00022694"/>
    </source>
</evidence>
<evidence type="ECO:0000256" key="2">
    <source>
        <dbReference type="ARBA" id="ARBA00007991"/>
    </source>
</evidence>
<dbReference type="InterPro" id="IPR016024">
    <property type="entry name" value="ARM-type_fold"/>
</dbReference>
<dbReference type="GO" id="GO:0005634">
    <property type="term" value="C:nucleus"/>
    <property type="evidence" value="ECO:0007669"/>
    <property type="project" value="UniProtKB-SubCell"/>
</dbReference>
<dbReference type="PANTHER" id="PTHR12363:SF33">
    <property type="entry name" value="IMPORTIN-13"/>
    <property type="match status" value="1"/>
</dbReference>
<dbReference type="InterPro" id="IPR051345">
    <property type="entry name" value="Importin_beta-like_NTR"/>
</dbReference>
<evidence type="ECO:0000256" key="1">
    <source>
        <dbReference type="ARBA" id="ARBA00004123"/>
    </source>
</evidence>
<evidence type="ECO:0000256" key="3">
    <source>
        <dbReference type="ARBA" id="ARBA00022448"/>
    </source>
</evidence>
<comment type="caution">
    <text evidence="8">The sequence shown here is derived from an EMBL/GenBank/DDBJ whole genome shotgun (WGS) entry which is preliminary data.</text>
</comment>
<dbReference type="EMBL" id="APWK03000193">
    <property type="protein sequence ID" value="PHH49522.1"/>
    <property type="molecule type" value="Genomic_DNA"/>
</dbReference>
<sequence length="1001" mass="110586">MAAVKYPTSLEEVEALVLALYDPGSVSNVANIQNILHQVQKSSEGWRIAHELLGRRDEKVRFFGVLTFIVKLNTESASLGLAEAAELRDTLLQWLVVYARDNSSKLVLRKLSTALVTCYLRFPRSWDRSVQHVLRTLSMGDGEASGSIAGNALASSQTFAVAILFASDLAEEAAKVDANSMSNLDLFNCIQDNVADVCEMVSHCIQLHLENPSGNCDVAGAAIHCLQAWISLSQKSLAKANDNSAKFKPLVLDIIEMMSSTQQIHTHALELLHDLLSWNTELLTPKHFDAIYTLILEPLGQSLYSRLLRGDFEFDCMQYGLVVIALGDSQMSSLVTVPGPREAQLLDILIGLISTQGYPGVDDKLFVPVIEFWCNFAETVAEECVSEEDEPGMGLKYLARVAQTVCNKIVLPPPDELTDWDTSEKDAFISARRDVSDFLEAAHSSLGNQLLLYYGQLMLEKLELRQWQELEGVAYSLGAFSYSLARNTSTDAIISSVFSEDLFSLLHPSNYLMPPRCRQTCIGLIEKFSCFFQRNVDRLPSALTVLFSVVGDASLTNPAVKSIYELCTSCRVVLMPEAAGFIEQYRSMVRDNVVECITRERLAGAIASVIHIVPDENTRFGYLSQMLDIIETDVKLSLELASNPELLQIPNVTRCSSRCCTGLEPGELAAHVAVRVLRSLLCIARDLRSAVDYTRQDYDSMIVSPALSTIQSRLMETIAGIQRSFPSNGEITDVICHILRVGIAESIPGPFVFPVEGVAEYLVAQSASDPRSGAFIATACSLASSLEHRQIRDQDAILTRLTNWVIMLLSQLPEIEFDVEVAHNALNFAEKAVLSMERTLLLLQSQPSGNLETLFGFSLRAVDGKEPLAKTASLDFWATFLGHPIPLDPENPYRKAVEKLGPNIAECLMRNIGGNAARSELDRLSLPIKRMVATKPQAKMWLEAALMNPSFPSSKVSEEDKSQFLKKILLTGRSPRSSRAANQVIRDFWLACRGSQFAYVS</sequence>
<evidence type="ECO:0000256" key="5">
    <source>
        <dbReference type="ARBA" id="ARBA00023242"/>
    </source>
</evidence>
<dbReference type="OrthoDB" id="2016913at2759"/>
<comment type="function">
    <text evidence="6">tRNA nucleus export receptor which facilitates tRNA translocation across the nuclear pore complex. Involved in pre-tRNA splicing, probably by affecting the interaction of pre-tRNA with splicing endonuclease.</text>
</comment>
<keyword evidence="3" id="KW-0813">Transport</keyword>
<keyword evidence="4" id="KW-0819">tRNA processing</keyword>
<dbReference type="SUPFAM" id="SSF48371">
    <property type="entry name" value="ARM repeat"/>
    <property type="match status" value="1"/>
</dbReference>
<comment type="subcellular location">
    <subcellularLocation>
        <location evidence="1">Nucleus</location>
    </subcellularLocation>
</comment>
<dbReference type="GO" id="GO:0005737">
    <property type="term" value="C:cytoplasm"/>
    <property type="evidence" value="ECO:0007669"/>
    <property type="project" value="TreeGrafter"/>
</dbReference>
<dbReference type="GO" id="GO:0008033">
    <property type="term" value="P:tRNA processing"/>
    <property type="evidence" value="ECO:0007669"/>
    <property type="project" value="UniProtKB-KW"/>
</dbReference>
<protein>
    <recommendedName>
        <fullName evidence="7">Exportin-1/Importin-beta-like domain-containing protein</fullName>
    </recommendedName>
</protein>
<dbReference type="PANTHER" id="PTHR12363">
    <property type="entry name" value="TRANSPORTIN 3 AND IMPORTIN 13"/>
    <property type="match status" value="1"/>
</dbReference>
<dbReference type="AlphaFoldDB" id="A0A2C5WUV9"/>